<proteinExistence type="predicted"/>
<name>X0TN45_9ZZZZ</name>
<organism evidence="1">
    <name type="scientific">marine sediment metagenome</name>
    <dbReference type="NCBI Taxonomy" id="412755"/>
    <lineage>
        <taxon>unclassified sequences</taxon>
        <taxon>metagenomes</taxon>
        <taxon>ecological metagenomes</taxon>
    </lineage>
</organism>
<dbReference type="InterPro" id="IPR037257">
    <property type="entry name" value="T2SS_E_N_sf"/>
</dbReference>
<dbReference type="AlphaFoldDB" id="X0TN45"/>
<dbReference type="Gene3D" id="1.10.40.70">
    <property type="match status" value="1"/>
</dbReference>
<dbReference type="EMBL" id="BARS01010083">
    <property type="protein sequence ID" value="GAF89552.1"/>
    <property type="molecule type" value="Genomic_DNA"/>
</dbReference>
<comment type="caution">
    <text evidence="1">The sequence shown here is derived from an EMBL/GenBank/DDBJ whole genome shotgun (WGS) entry which is preliminary data.</text>
</comment>
<accession>X0TN45</accession>
<protein>
    <submittedName>
        <fullName evidence="1">Uncharacterized protein</fullName>
    </submittedName>
</protein>
<reference evidence="1" key="1">
    <citation type="journal article" date="2014" name="Front. Microbiol.">
        <title>High frequency of phylogenetically diverse reductive dehalogenase-homologous genes in deep subseafloor sedimentary metagenomes.</title>
        <authorList>
            <person name="Kawai M."/>
            <person name="Futagami T."/>
            <person name="Toyoda A."/>
            <person name="Takaki Y."/>
            <person name="Nishi S."/>
            <person name="Hori S."/>
            <person name="Arai W."/>
            <person name="Tsubouchi T."/>
            <person name="Morono Y."/>
            <person name="Uchiyama I."/>
            <person name="Ito T."/>
            <person name="Fujiyama A."/>
            <person name="Inagaki F."/>
            <person name="Takami H."/>
        </authorList>
    </citation>
    <scope>NUCLEOTIDE SEQUENCE</scope>
    <source>
        <strain evidence="1">Expedition CK06-06</strain>
    </source>
</reference>
<sequence>MSIGELLLEKGLITAEHLARAIALRKKTGQRLDKALVELGCIKEEQVLQVISEQFGIPMVDLSAVEIDVD</sequence>
<feature type="non-terminal residue" evidence="1">
    <location>
        <position position="70"/>
    </location>
</feature>
<evidence type="ECO:0000313" key="1">
    <source>
        <dbReference type="EMBL" id="GAF89552.1"/>
    </source>
</evidence>
<gene>
    <name evidence="1" type="ORF">S01H1_18797</name>
</gene>
<dbReference type="SUPFAM" id="SSF160246">
    <property type="entry name" value="EspE N-terminal domain-like"/>
    <property type="match status" value="1"/>
</dbReference>